<dbReference type="AlphaFoldDB" id="A0A5D2L7W9"/>
<organism evidence="1 2">
    <name type="scientific">Gossypium tomentosum</name>
    <name type="common">Hawaiian cotton</name>
    <name type="synonym">Gossypium sandvicense</name>
    <dbReference type="NCBI Taxonomy" id="34277"/>
    <lineage>
        <taxon>Eukaryota</taxon>
        <taxon>Viridiplantae</taxon>
        <taxon>Streptophyta</taxon>
        <taxon>Embryophyta</taxon>
        <taxon>Tracheophyta</taxon>
        <taxon>Spermatophyta</taxon>
        <taxon>Magnoliopsida</taxon>
        <taxon>eudicotyledons</taxon>
        <taxon>Gunneridae</taxon>
        <taxon>Pentapetalae</taxon>
        <taxon>rosids</taxon>
        <taxon>malvids</taxon>
        <taxon>Malvales</taxon>
        <taxon>Malvaceae</taxon>
        <taxon>Malvoideae</taxon>
        <taxon>Gossypium</taxon>
    </lineage>
</organism>
<evidence type="ECO:0000313" key="1">
    <source>
        <dbReference type="EMBL" id="TYH75192.1"/>
    </source>
</evidence>
<keyword evidence="2" id="KW-1185">Reference proteome</keyword>
<proteinExistence type="predicted"/>
<sequence length="53" mass="6449">MKFHMYFMRWRGSTLVFGEECFGCREILDWLWWNKKNLMEHASGDIETLSSQC</sequence>
<dbReference type="Proteomes" id="UP000322667">
    <property type="component" value="Chromosome D04"/>
</dbReference>
<gene>
    <name evidence="1" type="ORF">ES332_D04G002700v1</name>
</gene>
<name>A0A5D2L7W9_GOSTO</name>
<protein>
    <submittedName>
        <fullName evidence="1">Uncharacterized protein</fullName>
    </submittedName>
</protein>
<evidence type="ECO:0000313" key="2">
    <source>
        <dbReference type="Proteomes" id="UP000322667"/>
    </source>
</evidence>
<dbReference type="EMBL" id="CM017626">
    <property type="protein sequence ID" value="TYH75192.1"/>
    <property type="molecule type" value="Genomic_DNA"/>
</dbReference>
<reference evidence="1 2" key="1">
    <citation type="submission" date="2019-07" db="EMBL/GenBank/DDBJ databases">
        <title>WGS assembly of Gossypium tomentosum.</title>
        <authorList>
            <person name="Chen Z.J."/>
            <person name="Sreedasyam A."/>
            <person name="Ando A."/>
            <person name="Song Q."/>
            <person name="De L."/>
            <person name="Hulse-Kemp A."/>
            <person name="Ding M."/>
            <person name="Ye W."/>
            <person name="Kirkbride R."/>
            <person name="Jenkins J."/>
            <person name="Plott C."/>
            <person name="Lovell J."/>
            <person name="Lin Y.-M."/>
            <person name="Vaughn R."/>
            <person name="Liu B."/>
            <person name="Li W."/>
            <person name="Simpson S."/>
            <person name="Scheffler B."/>
            <person name="Saski C."/>
            <person name="Grover C."/>
            <person name="Hu G."/>
            <person name="Conover J."/>
            <person name="Carlson J."/>
            <person name="Shu S."/>
            <person name="Boston L."/>
            <person name="Williams M."/>
            <person name="Peterson D."/>
            <person name="Mcgee K."/>
            <person name="Jones D."/>
            <person name="Wendel J."/>
            <person name="Stelly D."/>
            <person name="Grimwood J."/>
            <person name="Schmutz J."/>
        </authorList>
    </citation>
    <scope>NUCLEOTIDE SEQUENCE [LARGE SCALE GENOMIC DNA]</scope>
    <source>
        <strain evidence="1">7179.01</strain>
    </source>
</reference>
<accession>A0A5D2L7W9</accession>